<evidence type="ECO:0008006" key="3">
    <source>
        <dbReference type="Google" id="ProtNLM"/>
    </source>
</evidence>
<proteinExistence type="predicted"/>
<dbReference type="Proteomes" id="UP001142489">
    <property type="component" value="Unassembled WGS sequence"/>
</dbReference>
<accession>A0A9Q0XP18</accession>
<dbReference type="InterPro" id="IPR036691">
    <property type="entry name" value="Endo/exonu/phosph_ase_sf"/>
</dbReference>
<sequence>MSAAQMLFEATHSGSDALQVTYFSRPKIPNSVAIAVSQRLCDAVAEVERFDDQMMKIVIVTAKWHIHCFSAYTPQTGCTNSDKEFFWNLLEEKSIAVPAKGYLIIVGDLNGHKGEWLQLSCTTEI</sequence>
<dbReference type="AlphaFoldDB" id="A0A9Q0XP18"/>
<dbReference type="SUPFAM" id="SSF56219">
    <property type="entry name" value="DNase I-like"/>
    <property type="match status" value="1"/>
</dbReference>
<comment type="caution">
    <text evidence="1">The sequence shown here is derived from an EMBL/GenBank/DDBJ whole genome shotgun (WGS) entry which is preliminary data.</text>
</comment>
<dbReference type="Gene3D" id="3.60.10.10">
    <property type="entry name" value="Endonuclease/exonuclease/phosphatase"/>
    <property type="match status" value="1"/>
</dbReference>
<gene>
    <name evidence="1" type="ORF">JRQ81_003964</name>
</gene>
<evidence type="ECO:0000313" key="2">
    <source>
        <dbReference type="Proteomes" id="UP001142489"/>
    </source>
</evidence>
<dbReference type="EMBL" id="JAPFRF010000011">
    <property type="protein sequence ID" value="KAJ7317802.1"/>
    <property type="molecule type" value="Genomic_DNA"/>
</dbReference>
<evidence type="ECO:0000313" key="1">
    <source>
        <dbReference type="EMBL" id="KAJ7317802.1"/>
    </source>
</evidence>
<keyword evidence="2" id="KW-1185">Reference proteome</keyword>
<reference evidence="1" key="1">
    <citation type="journal article" date="2023" name="DNA Res.">
        <title>Chromosome-level genome assembly of Phrynocephalus forsythii using third-generation DNA sequencing and Hi-C analysis.</title>
        <authorList>
            <person name="Qi Y."/>
            <person name="Zhao W."/>
            <person name="Zhao Y."/>
            <person name="Niu C."/>
            <person name="Cao S."/>
            <person name="Zhang Y."/>
        </authorList>
    </citation>
    <scope>NUCLEOTIDE SEQUENCE</scope>
    <source>
        <tissue evidence="1">Muscle</tissue>
    </source>
</reference>
<protein>
    <recommendedName>
        <fullName evidence="3">Endonuclease/exonuclease/phosphatase domain-containing protein</fullName>
    </recommendedName>
</protein>
<organism evidence="1 2">
    <name type="scientific">Phrynocephalus forsythii</name>
    <dbReference type="NCBI Taxonomy" id="171643"/>
    <lineage>
        <taxon>Eukaryota</taxon>
        <taxon>Metazoa</taxon>
        <taxon>Chordata</taxon>
        <taxon>Craniata</taxon>
        <taxon>Vertebrata</taxon>
        <taxon>Euteleostomi</taxon>
        <taxon>Lepidosauria</taxon>
        <taxon>Squamata</taxon>
        <taxon>Bifurcata</taxon>
        <taxon>Unidentata</taxon>
        <taxon>Episquamata</taxon>
        <taxon>Toxicofera</taxon>
        <taxon>Iguania</taxon>
        <taxon>Acrodonta</taxon>
        <taxon>Agamidae</taxon>
        <taxon>Agaminae</taxon>
        <taxon>Phrynocephalus</taxon>
    </lineage>
</organism>
<dbReference type="OrthoDB" id="410381at2759"/>
<name>A0A9Q0XP18_9SAUR</name>